<evidence type="ECO:0000259" key="6">
    <source>
        <dbReference type="PROSITE" id="PS50893"/>
    </source>
</evidence>
<comment type="similarity">
    <text evidence="1">Belongs to the ABC transporter superfamily.</text>
</comment>
<dbReference type="InterPro" id="IPR017871">
    <property type="entry name" value="ABC_transporter-like_CS"/>
</dbReference>
<dbReference type="PROSITE" id="PS00211">
    <property type="entry name" value="ABC_TRANSPORTER_1"/>
    <property type="match status" value="1"/>
</dbReference>
<dbReference type="PANTHER" id="PTHR42734:SF17">
    <property type="entry name" value="METAL TRANSPORT SYSTEM ATP-BINDING PROTEIN TM_0124-RELATED"/>
    <property type="match status" value="1"/>
</dbReference>
<evidence type="ECO:0000256" key="3">
    <source>
        <dbReference type="ARBA" id="ARBA00022741"/>
    </source>
</evidence>
<dbReference type="InterPro" id="IPR003593">
    <property type="entry name" value="AAA+_ATPase"/>
</dbReference>
<dbReference type="Proteomes" id="UP000475214">
    <property type="component" value="Unassembled WGS sequence"/>
</dbReference>
<keyword evidence="2" id="KW-0813">Transport</keyword>
<keyword evidence="3" id="KW-0547">Nucleotide-binding</keyword>
<sequence length="282" mass="29292">MTERVVDVRGLHVTLGEQPVLHGIDFHVDAGEVVTLLGANGSGKSTLVRAVAGLVPAAAGDIALFGRPLRSFREWRRIGYVPQRTTAAGGVPATVKEVVASGRLARRKPFVPASRADRDAVTRAIDLVGLADRTNDGIDTLSGGQQQRALIARAAAGEPDLLVLDEPNAGVDIRSQEAFARSLRTFVASGRTVLLVLHEMGPLASLVDRAVALDSGRVVHDGPPPGRADAGAHEGQEPGRAAAARAAAGMTEDLTPGHGAAGVPDDHPHSNEEQGGPFGWNS</sequence>
<evidence type="ECO:0000256" key="1">
    <source>
        <dbReference type="ARBA" id="ARBA00005417"/>
    </source>
</evidence>
<name>A0A6L9S5N9_9ACTN</name>
<dbReference type="SMART" id="SM00382">
    <property type="entry name" value="AAA"/>
    <property type="match status" value="1"/>
</dbReference>
<dbReference type="PROSITE" id="PS50893">
    <property type="entry name" value="ABC_TRANSPORTER_2"/>
    <property type="match status" value="1"/>
</dbReference>
<dbReference type="PANTHER" id="PTHR42734">
    <property type="entry name" value="METAL TRANSPORT SYSTEM ATP-BINDING PROTEIN TM_0124-RELATED"/>
    <property type="match status" value="1"/>
</dbReference>
<evidence type="ECO:0000256" key="5">
    <source>
        <dbReference type="SAM" id="MobiDB-lite"/>
    </source>
</evidence>
<organism evidence="7 8">
    <name type="scientific">Phytoactinopolyspora halotolerans</name>
    <dbReference type="NCBI Taxonomy" id="1981512"/>
    <lineage>
        <taxon>Bacteria</taxon>
        <taxon>Bacillati</taxon>
        <taxon>Actinomycetota</taxon>
        <taxon>Actinomycetes</taxon>
        <taxon>Jiangellales</taxon>
        <taxon>Jiangellaceae</taxon>
        <taxon>Phytoactinopolyspora</taxon>
    </lineage>
</organism>
<dbReference type="AlphaFoldDB" id="A0A6L9S5N9"/>
<reference evidence="7 8" key="1">
    <citation type="submission" date="2020-02" db="EMBL/GenBank/DDBJ databases">
        <authorList>
            <person name="Li X.-J."/>
            <person name="Han X.-M."/>
        </authorList>
    </citation>
    <scope>NUCLEOTIDE SEQUENCE [LARGE SCALE GENOMIC DNA]</scope>
    <source>
        <strain evidence="7 8">CCTCC AB 2017055</strain>
    </source>
</reference>
<dbReference type="Pfam" id="PF00005">
    <property type="entry name" value="ABC_tran"/>
    <property type="match status" value="1"/>
</dbReference>
<feature type="region of interest" description="Disordered" evidence="5">
    <location>
        <begin position="217"/>
        <end position="282"/>
    </location>
</feature>
<proteinExistence type="inferred from homology"/>
<protein>
    <submittedName>
        <fullName evidence="7">ABC transporter ATP-binding protein</fullName>
    </submittedName>
</protein>
<accession>A0A6L9S5N9</accession>
<dbReference type="GO" id="GO:0005524">
    <property type="term" value="F:ATP binding"/>
    <property type="evidence" value="ECO:0007669"/>
    <property type="project" value="UniProtKB-KW"/>
</dbReference>
<dbReference type="SUPFAM" id="SSF52540">
    <property type="entry name" value="P-loop containing nucleoside triphosphate hydrolases"/>
    <property type="match status" value="1"/>
</dbReference>
<dbReference type="CDD" id="cd03235">
    <property type="entry name" value="ABC_Metallic_Cations"/>
    <property type="match status" value="1"/>
</dbReference>
<evidence type="ECO:0000313" key="7">
    <source>
        <dbReference type="EMBL" id="NED99953.1"/>
    </source>
</evidence>
<gene>
    <name evidence="7" type="ORF">G1H10_07200</name>
</gene>
<feature type="domain" description="ABC transporter" evidence="6">
    <location>
        <begin position="6"/>
        <end position="240"/>
    </location>
</feature>
<evidence type="ECO:0000256" key="2">
    <source>
        <dbReference type="ARBA" id="ARBA00022448"/>
    </source>
</evidence>
<evidence type="ECO:0000313" key="8">
    <source>
        <dbReference type="Proteomes" id="UP000475214"/>
    </source>
</evidence>
<dbReference type="RefSeq" id="WP_163734845.1">
    <property type="nucleotide sequence ID" value="NZ_JAAGOA010000004.1"/>
</dbReference>
<dbReference type="EMBL" id="JAAGOA010000004">
    <property type="protein sequence ID" value="NED99953.1"/>
    <property type="molecule type" value="Genomic_DNA"/>
</dbReference>
<dbReference type="InterPro" id="IPR027417">
    <property type="entry name" value="P-loop_NTPase"/>
</dbReference>
<comment type="caution">
    <text evidence="7">The sequence shown here is derived from an EMBL/GenBank/DDBJ whole genome shotgun (WGS) entry which is preliminary data.</text>
</comment>
<dbReference type="Gene3D" id="3.40.50.300">
    <property type="entry name" value="P-loop containing nucleotide triphosphate hydrolases"/>
    <property type="match status" value="1"/>
</dbReference>
<keyword evidence="4 7" id="KW-0067">ATP-binding</keyword>
<dbReference type="InterPro" id="IPR050153">
    <property type="entry name" value="Metal_Ion_Import_ABC"/>
</dbReference>
<dbReference type="GO" id="GO:0016887">
    <property type="term" value="F:ATP hydrolysis activity"/>
    <property type="evidence" value="ECO:0007669"/>
    <property type="project" value="InterPro"/>
</dbReference>
<keyword evidence="8" id="KW-1185">Reference proteome</keyword>
<evidence type="ECO:0000256" key="4">
    <source>
        <dbReference type="ARBA" id="ARBA00022840"/>
    </source>
</evidence>
<dbReference type="InterPro" id="IPR003439">
    <property type="entry name" value="ABC_transporter-like_ATP-bd"/>
</dbReference>